<protein>
    <recommendedName>
        <fullName evidence="4">Fe2OG dioxygenase domain-containing protein</fullName>
    </recommendedName>
</protein>
<dbReference type="KEGG" id="nod:FOH10_06180"/>
<reference evidence="2 3" key="1">
    <citation type="submission" date="2019-07" db="EMBL/GenBank/DDBJ databases">
        <title>Complete Genome Sequence and Methylome Analysis of Nocardia otitidis-caviarum NEB252.</title>
        <authorList>
            <person name="Fomenkov A."/>
            <person name="Anton B.P."/>
            <person name="Vincze T."/>
            <person name="Roberts R.J."/>
        </authorList>
    </citation>
    <scope>NUCLEOTIDE SEQUENCE [LARGE SCALE GENOMIC DNA]</scope>
    <source>
        <strain evidence="2 3">NEB252</strain>
    </source>
</reference>
<feature type="region of interest" description="Disordered" evidence="1">
    <location>
        <begin position="198"/>
        <end position="237"/>
    </location>
</feature>
<sequence>MGLESAVDLDRYPLDRRDPAVLKTLMAQWRAEFESTGTVLLRDFLKRGAIIEIAEMVVESDDSVADSTVGVTTLTYDRIPESSPLKLLYRWEPLLDFVSGVVGEHAYRSADDRAAVTVHGHEPADENWHFDAADYTLTLHVLAPEYGGMFEYVPLPWATGESFPAQLIAGPRRHSVRVLPTLPGALMLHAGRLSVHRVTPSRGPVPRVSATMDFHSRPGRTLGEEARRRRFGAEGRP</sequence>
<dbReference type="RefSeq" id="WP_143979991.1">
    <property type="nucleotide sequence ID" value="NZ_CP041695.1"/>
</dbReference>
<proteinExistence type="predicted"/>
<dbReference type="Pfam" id="PF23169">
    <property type="entry name" value="HalD"/>
    <property type="match status" value="1"/>
</dbReference>
<dbReference type="AlphaFoldDB" id="A0A516NHN0"/>
<accession>A0A516NHN0</accession>
<evidence type="ECO:0000313" key="2">
    <source>
        <dbReference type="EMBL" id="QDP78396.1"/>
    </source>
</evidence>
<dbReference type="Proteomes" id="UP000317039">
    <property type="component" value="Chromosome"/>
</dbReference>
<dbReference type="InterPro" id="IPR056470">
    <property type="entry name" value="BesD/HalB-like"/>
</dbReference>
<gene>
    <name evidence="2" type="ORF">FOH10_06180</name>
</gene>
<name>A0A516NHN0_9NOCA</name>
<evidence type="ECO:0000256" key="1">
    <source>
        <dbReference type="SAM" id="MobiDB-lite"/>
    </source>
</evidence>
<dbReference type="EMBL" id="CP041695">
    <property type="protein sequence ID" value="QDP78396.1"/>
    <property type="molecule type" value="Genomic_DNA"/>
</dbReference>
<evidence type="ECO:0000313" key="3">
    <source>
        <dbReference type="Proteomes" id="UP000317039"/>
    </source>
</evidence>
<feature type="compositionally biased region" description="Basic and acidic residues" evidence="1">
    <location>
        <begin position="222"/>
        <end position="237"/>
    </location>
</feature>
<dbReference type="GeneID" id="80331982"/>
<dbReference type="SUPFAM" id="SSF51197">
    <property type="entry name" value="Clavaminate synthase-like"/>
    <property type="match status" value="1"/>
</dbReference>
<organism evidence="2 3">
    <name type="scientific">Nocardia otitidiscaviarum</name>
    <dbReference type="NCBI Taxonomy" id="1823"/>
    <lineage>
        <taxon>Bacteria</taxon>
        <taxon>Bacillati</taxon>
        <taxon>Actinomycetota</taxon>
        <taxon>Actinomycetes</taxon>
        <taxon>Mycobacteriales</taxon>
        <taxon>Nocardiaceae</taxon>
        <taxon>Nocardia</taxon>
    </lineage>
</organism>
<evidence type="ECO:0008006" key="4">
    <source>
        <dbReference type="Google" id="ProtNLM"/>
    </source>
</evidence>